<dbReference type="PATRIC" id="fig|1705565.3.peg.3776"/>
<comment type="caution">
    <text evidence="1">The sequence shown here is derived from an EMBL/GenBank/DDBJ whole genome shotgun (WGS) entry which is preliminary data.</text>
</comment>
<dbReference type="AlphaFoldDB" id="A0A0M1P4D7"/>
<evidence type="ECO:0008006" key="3">
    <source>
        <dbReference type="Google" id="ProtNLM"/>
    </source>
</evidence>
<dbReference type="GO" id="GO:0016706">
    <property type="term" value="F:2-oxoglutarate-dependent dioxygenase activity"/>
    <property type="evidence" value="ECO:0007669"/>
    <property type="project" value="UniProtKB-ARBA"/>
</dbReference>
<dbReference type="SUPFAM" id="SSF51197">
    <property type="entry name" value="Clavaminate synthase-like"/>
    <property type="match status" value="1"/>
</dbReference>
<gene>
    <name evidence="1" type="ORF">AM231_09040</name>
</gene>
<dbReference type="EMBL" id="LIUT01000001">
    <property type="protein sequence ID" value="KOR89277.1"/>
    <property type="molecule type" value="Genomic_DNA"/>
</dbReference>
<proteinExistence type="predicted"/>
<organism evidence="1 2">
    <name type="scientific">Paenibacillus solani</name>
    <dbReference type="NCBI Taxonomy" id="1705565"/>
    <lineage>
        <taxon>Bacteria</taxon>
        <taxon>Bacillati</taxon>
        <taxon>Bacillota</taxon>
        <taxon>Bacilli</taxon>
        <taxon>Bacillales</taxon>
        <taxon>Paenibacillaceae</taxon>
        <taxon>Paenibacillus</taxon>
    </lineage>
</organism>
<dbReference type="InterPro" id="IPR008775">
    <property type="entry name" value="Phytyl_CoA_dOase-like"/>
</dbReference>
<keyword evidence="2" id="KW-1185">Reference proteome</keyword>
<sequence>MSLSEEQVEHFMEKGWVKIKGAIPRELTLEAQQELWNIAEKKFGITKDRQSWSLPSYQLSENYRHGVFGPCSTPELMDAIRNLIGHDRLDERYEKEGIPFGWWPINVGVGADEDWNVPIQAWHWDGLHFRPHVKHPDHGLLMFVLFSDIEPRGGAALLAEGTHKLVVQFLENHSDGMIAYKEDALSLIDESNPWLAELTGNCVGATGEDRIIKFMERAHLDESGAQLKVIECTGEAGDVFLIHPFIYRTGSQNHSGKARIMCNFPVPLQEKMELNREGDLGYSILEQSIRRALNR</sequence>
<dbReference type="RefSeq" id="WP_054402329.1">
    <property type="nucleotide sequence ID" value="NZ_LIUT01000001.1"/>
</dbReference>
<name>A0A0M1P4D7_9BACL</name>
<evidence type="ECO:0000313" key="1">
    <source>
        <dbReference type="EMBL" id="KOR89277.1"/>
    </source>
</evidence>
<reference evidence="2" key="1">
    <citation type="submission" date="2015-08" db="EMBL/GenBank/DDBJ databases">
        <title>Genome sequencing project for genomic taxonomy and phylogenomics of Bacillus-like bacteria.</title>
        <authorList>
            <person name="Liu B."/>
            <person name="Wang J."/>
            <person name="Zhu Y."/>
            <person name="Liu G."/>
            <person name="Chen Q."/>
            <person name="Chen Z."/>
            <person name="Lan J."/>
            <person name="Che J."/>
            <person name="Ge C."/>
            <person name="Shi H."/>
            <person name="Pan Z."/>
            <person name="Liu X."/>
        </authorList>
    </citation>
    <scope>NUCLEOTIDE SEQUENCE [LARGE SCALE GENOMIC DNA]</scope>
    <source>
        <strain evidence="2">FJAT-22460</strain>
    </source>
</reference>
<protein>
    <recommendedName>
        <fullName evidence="3">Phytanoyl-CoA dioxygenase</fullName>
    </recommendedName>
</protein>
<dbReference type="Proteomes" id="UP000036932">
    <property type="component" value="Unassembled WGS sequence"/>
</dbReference>
<evidence type="ECO:0000313" key="2">
    <source>
        <dbReference type="Proteomes" id="UP000036932"/>
    </source>
</evidence>
<dbReference type="Gene3D" id="2.60.120.620">
    <property type="entry name" value="q2cbj1_9rhob like domain"/>
    <property type="match status" value="1"/>
</dbReference>
<dbReference type="OrthoDB" id="9798771at2"/>
<accession>A0A0M1P4D7</accession>
<dbReference type="Pfam" id="PF05721">
    <property type="entry name" value="PhyH"/>
    <property type="match status" value="1"/>
</dbReference>